<evidence type="ECO:0000259" key="9">
    <source>
        <dbReference type="PROSITE" id="PS50893"/>
    </source>
</evidence>
<dbReference type="InterPro" id="IPR027417">
    <property type="entry name" value="P-loop_NTPase"/>
</dbReference>
<dbReference type="CDD" id="cd03216">
    <property type="entry name" value="ABC_Carb_Monos_I"/>
    <property type="match status" value="1"/>
</dbReference>
<feature type="domain" description="ABC transporter" evidence="9">
    <location>
        <begin position="262"/>
        <end position="505"/>
    </location>
</feature>
<dbReference type="SUPFAM" id="SSF52540">
    <property type="entry name" value="P-loop containing nucleoside triphosphate hydrolases"/>
    <property type="match status" value="2"/>
</dbReference>
<evidence type="ECO:0000256" key="6">
    <source>
        <dbReference type="ARBA" id="ARBA00022840"/>
    </source>
</evidence>
<dbReference type="InterPro" id="IPR017871">
    <property type="entry name" value="ABC_transporter-like_CS"/>
</dbReference>
<keyword evidence="11" id="KW-1185">Reference proteome</keyword>
<evidence type="ECO:0000256" key="3">
    <source>
        <dbReference type="ARBA" id="ARBA00022475"/>
    </source>
</evidence>
<dbReference type="GO" id="GO:0005524">
    <property type="term" value="F:ATP binding"/>
    <property type="evidence" value="ECO:0007669"/>
    <property type="project" value="UniProtKB-KW"/>
</dbReference>
<reference evidence="10" key="1">
    <citation type="submission" date="2020-10" db="EMBL/GenBank/DDBJ databases">
        <title>Taxonomic study of unclassified bacteria belonging to the class Ktedonobacteria.</title>
        <authorList>
            <person name="Yabe S."/>
            <person name="Wang C.M."/>
            <person name="Zheng Y."/>
            <person name="Sakai Y."/>
            <person name="Cavaletti L."/>
            <person name="Monciardini P."/>
            <person name="Donadio S."/>
        </authorList>
    </citation>
    <scope>NUCLEOTIDE SEQUENCE</scope>
    <source>
        <strain evidence="10">ID150040</strain>
    </source>
</reference>
<proteinExistence type="predicted"/>
<dbReference type="PROSITE" id="PS00211">
    <property type="entry name" value="ABC_TRANSPORTER_1"/>
    <property type="match status" value="1"/>
</dbReference>
<evidence type="ECO:0000256" key="1">
    <source>
        <dbReference type="ARBA" id="ARBA00004202"/>
    </source>
</evidence>
<dbReference type="Gene3D" id="3.40.50.300">
    <property type="entry name" value="P-loop containing nucleotide triphosphate hydrolases"/>
    <property type="match status" value="2"/>
</dbReference>
<comment type="caution">
    <text evidence="10">The sequence shown here is derived from an EMBL/GenBank/DDBJ whole genome shotgun (WGS) entry which is preliminary data.</text>
</comment>
<evidence type="ECO:0000256" key="2">
    <source>
        <dbReference type="ARBA" id="ARBA00022448"/>
    </source>
</evidence>
<dbReference type="FunFam" id="3.40.50.300:FF:000127">
    <property type="entry name" value="Ribose import ATP-binding protein RbsA"/>
    <property type="match status" value="1"/>
</dbReference>
<dbReference type="Pfam" id="PF00005">
    <property type="entry name" value="ABC_tran"/>
    <property type="match status" value="2"/>
</dbReference>
<dbReference type="InterPro" id="IPR003593">
    <property type="entry name" value="AAA+_ATPase"/>
</dbReference>
<dbReference type="GO" id="GO:0016887">
    <property type="term" value="F:ATP hydrolysis activity"/>
    <property type="evidence" value="ECO:0007669"/>
    <property type="project" value="InterPro"/>
</dbReference>
<keyword evidence="3" id="KW-1003">Cell membrane</keyword>
<evidence type="ECO:0000256" key="7">
    <source>
        <dbReference type="ARBA" id="ARBA00022967"/>
    </source>
</evidence>
<sequence>MQENNMLLQMEHITKRFTGSVALSDASIHVERGEVHALIGENGAGKSTLIKVLTGVYRCDEGTILFDGQPSAIQSPQQAQREGISTIYQEINLVPFRSVTENIFLGREIFRWGLLDWRKMNAEANTLLERLHLSLDVTRPLNTYNIATQQMVAIARAISFKSKLVIMDEPTSSLNEDEVATLFTIIRQLKAEGVATIFVSHRLDELYVICDGITILRDGVTVDERPINTISKLELVAKMLGKDLGSVQKSGQTSFDANRHHAGEEVLLDAVGLRAGRKLQNANVKVHAGEIVGLAGLLGSGRSEVARAVFGADSIDAGTITIKGKETHFHKPEDAIRSGIGFCSEDRKIDGIIPDLSVRENLTLAALPTLTRSGIVDRKQQEAIVDRFIQRLGIKTAGPEQKIRELSGGNQQKVLLARWLCLNPRLLLLDEPTRGIDVGAKSEIQKLIEELAEEGMGVLLISSELEEIIEGSDHVVVLRDGATVAELARAGLSQDAILTAMAHGEHSEAGSGEDS</sequence>
<dbReference type="PANTHER" id="PTHR43790:SF9">
    <property type="entry name" value="GALACTOFURANOSE TRANSPORTER ATP-BINDING PROTEIN YTFR"/>
    <property type="match status" value="1"/>
</dbReference>
<dbReference type="Proteomes" id="UP000597444">
    <property type="component" value="Unassembled WGS sequence"/>
</dbReference>
<dbReference type="EMBL" id="BNJK01000001">
    <property type="protein sequence ID" value="GHO97165.1"/>
    <property type="molecule type" value="Genomic_DNA"/>
</dbReference>
<evidence type="ECO:0000256" key="8">
    <source>
        <dbReference type="ARBA" id="ARBA00023136"/>
    </source>
</evidence>
<dbReference type="AlphaFoldDB" id="A0A8J3N690"/>
<accession>A0A8J3N690</accession>
<comment type="subcellular location">
    <subcellularLocation>
        <location evidence="1">Cell membrane</location>
        <topology evidence="1">Peripheral membrane protein</topology>
    </subcellularLocation>
</comment>
<name>A0A8J3N690_9CHLR</name>
<evidence type="ECO:0000313" key="11">
    <source>
        <dbReference type="Proteomes" id="UP000597444"/>
    </source>
</evidence>
<dbReference type="CDD" id="cd03215">
    <property type="entry name" value="ABC_Carb_Monos_II"/>
    <property type="match status" value="1"/>
</dbReference>
<evidence type="ECO:0000313" key="10">
    <source>
        <dbReference type="EMBL" id="GHO97165.1"/>
    </source>
</evidence>
<keyword evidence="4" id="KW-0677">Repeat</keyword>
<dbReference type="RefSeq" id="WP_220207744.1">
    <property type="nucleotide sequence ID" value="NZ_BNJK01000001.1"/>
</dbReference>
<keyword evidence="7" id="KW-1278">Translocase</keyword>
<keyword evidence="6 10" id="KW-0067">ATP-binding</keyword>
<dbReference type="PROSITE" id="PS50893">
    <property type="entry name" value="ABC_TRANSPORTER_2"/>
    <property type="match status" value="2"/>
</dbReference>
<evidence type="ECO:0000256" key="5">
    <source>
        <dbReference type="ARBA" id="ARBA00022741"/>
    </source>
</evidence>
<dbReference type="GO" id="GO:0005886">
    <property type="term" value="C:plasma membrane"/>
    <property type="evidence" value="ECO:0007669"/>
    <property type="project" value="UniProtKB-SubCell"/>
</dbReference>
<evidence type="ECO:0000256" key="4">
    <source>
        <dbReference type="ARBA" id="ARBA00022737"/>
    </source>
</evidence>
<dbReference type="PANTHER" id="PTHR43790">
    <property type="entry name" value="CARBOHYDRATE TRANSPORT ATP-BINDING PROTEIN MG119-RELATED"/>
    <property type="match status" value="1"/>
</dbReference>
<protein>
    <submittedName>
        <fullName evidence="10">Sugar ABC transporter ATP-binding protein</fullName>
    </submittedName>
</protein>
<keyword evidence="2" id="KW-0813">Transport</keyword>
<dbReference type="InterPro" id="IPR050107">
    <property type="entry name" value="ABC_carbohydrate_import_ATPase"/>
</dbReference>
<keyword evidence="8" id="KW-0472">Membrane</keyword>
<organism evidence="10 11">
    <name type="scientific">Reticulibacter mediterranei</name>
    <dbReference type="NCBI Taxonomy" id="2778369"/>
    <lineage>
        <taxon>Bacteria</taxon>
        <taxon>Bacillati</taxon>
        <taxon>Chloroflexota</taxon>
        <taxon>Ktedonobacteria</taxon>
        <taxon>Ktedonobacterales</taxon>
        <taxon>Reticulibacteraceae</taxon>
        <taxon>Reticulibacter</taxon>
    </lineage>
</organism>
<gene>
    <name evidence="10" type="ORF">KSF_072130</name>
</gene>
<dbReference type="SMART" id="SM00382">
    <property type="entry name" value="AAA"/>
    <property type="match status" value="2"/>
</dbReference>
<dbReference type="InterPro" id="IPR003439">
    <property type="entry name" value="ABC_transporter-like_ATP-bd"/>
</dbReference>
<feature type="domain" description="ABC transporter" evidence="9">
    <location>
        <begin position="8"/>
        <end position="243"/>
    </location>
</feature>
<keyword evidence="5" id="KW-0547">Nucleotide-binding</keyword>